<evidence type="ECO:0000313" key="3">
    <source>
        <dbReference type="Proteomes" id="UP000005508"/>
    </source>
</evidence>
<evidence type="ECO:0000313" key="2">
    <source>
        <dbReference type="EMBL" id="EGY33448.1"/>
    </source>
</evidence>
<name>G4A9E3_AGGAC</name>
<gene>
    <name evidence="2" type="ORF">SC1083_1457</name>
</gene>
<feature type="transmembrane region" description="Helical" evidence="1">
    <location>
        <begin position="12"/>
        <end position="32"/>
    </location>
</feature>
<keyword evidence="1" id="KW-1133">Transmembrane helix</keyword>
<dbReference type="Proteomes" id="UP000005508">
    <property type="component" value="Unassembled WGS sequence"/>
</dbReference>
<sequence length="42" mass="5185">MRKFFSLAFYSVVYGLFRLFKSLFIKIYFFILKANKLNRIKI</sequence>
<proteinExistence type="predicted"/>
<dbReference type="EMBL" id="AEJM01000028">
    <property type="protein sequence ID" value="EGY33448.1"/>
    <property type="molecule type" value="Genomic_DNA"/>
</dbReference>
<dbReference type="PATRIC" id="fig|907488.3.peg.1423"/>
<protein>
    <submittedName>
        <fullName evidence="2">Uncharacterized protein</fullName>
    </submittedName>
</protein>
<keyword evidence="1" id="KW-0472">Membrane</keyword>
<comment type="caution">
    <text evidence="2">The sequence shown here is derived from an EMBL/GenBank/DDBJ whole genome shotgun (WGS) entry which is preliminary data.</text>
</comment>
<keyword evidence="1" id="KW-0812">Transmembrane</keyword>
<organism evidence="2 3">
    <name type="scientific">Aggregatibacter actinomycetemcomitans serotype e str. SC1083</name>
    <dbReference type="NCBI Taxonomy" id="907488"/>
    <lineage>
        <taxon>Bacteria</taxon>
        <taxon>Pseudomonadati</taxon>
        <taxon>Pseudomonadota</taxon>
        <taxon>Gammaproteobacteria</taxon>
        <taxon>Pasteurellales</taxon>
        <taxon>Pasteurellaceae</taxon>
        <taxon>Aggregatibacter</taxon>
    </lineage>
</organism>
<evidence type="ECO:0000256" key="1">
    <source>
        <dbReference type="SAM" id="Phobius"/>
    </source>
</evidence>
<dbReference type="AlphaFoldDB" id="G4A9E3"/>
<reference evidence="2 3" key="1">
    <citation type="submission" date="2010-10" db="EMBL/GenBank/DDBJ databases">
        <authorList>
            <person name="Chen C."/>
            <person name="Kittichotirat W."/>
            <person name="Asikainen S."/>
            <person name="Bumgarner R."/>
        </authorList>
    </citation>
    <scope>NUCLEOTIDE SEQUENCE [LARGE SCALE GENOMIC DNA]</scope>
    <source>
        <strain evidence="2 3">SC1083</strain>
    </source>
</reference>
<accession>G4A9E3</accession>